<dbReference type="PROSITE" id="PS00080">
    <property type="entry name" value="MULTICOPPER_OXIDASE2"/>
    <property type="match status" value="1"/>
</dbReference>
<dbReference type="STRING" id="569882.SAMN04490248_14411"/>
<dbReference type="RefSeq" id="WP_342741893.1">
    <property type="nucleotide sequence ID" value="NZ_FODS01000044.1"/>
</dbReference>
<keyword evidence="4" id="KW-1185">Reference proteome</keyword>
<dbReference type="Proteomes" id="UP000198893">
    <property type="component" value="Unassembled WGS sequence"/>
</dbReference>
<evidence type="ECO:0000256" key="1">
    <source>
        <dbReference type="ARBA" id="ARBA00022723"/>
    </source>
</evidence>
<evidence type="ECO:0000313" key="3">
    <source>
        <dbReference type="EMBL" id="SEP22843.1"/>
    </source>
</evidence>
<gene>
    <name evidence="3" type="ORF">SAMN04490248_14411</name>
</gene>
<reference evidence="3 4" key="1">
    <citation type="submission" date="2016-10" db="EMBL/GenBank/DDBJ databases">
        <authorList>
            <person name="de Groot N.N."/>
        </authorList>
    </citation>
    <scope>NUCLEOTIDE SEQUENCE [LARGE SCALE GENOMIC DNA]</scope>
    <source>
        <strain evidence="3 4">DSM 27842</strain>
    </source>
</reference>
<accession>A0A1H8W5N4</accession>
<dbReference type="InterPro" id="IPR002355">
    <property type="entry name" value="Cu_oxidase_Cu_BS"/>
</dbReference>
<dbReference type="InterPro" id="IPR011706">
    <property type="entry name" value="Cu-oxidase_C"/>
</dbReference>
<name>A0A1H8W5N4_9RHOB</name>
<dbReference type="GO" id="GO:0005507">
    <property type="term" value="F:copper ion binding"/>
    <property type="evidence" value="ECO:0007669"/>
    <property type="project" value="InterPro"/>
</dbReference>
<dbReference type="SUPFAM" id="SSF49503">
    <property type="entry name" value="Cupredoxins"/>
    <property type="match status" value="1"/>
</dbReference>
<evidence type="ECO:0000259" key="2">
    <source>
        <dbReference type="Pfam" id="PF07731"/>
    </source>
</evidence>
<evidence type="ECO:0000313" key="4">
    <source>
        <dbReference type="Proteomes" id="UP000198893"/>
    </source>
</evidence>
<feature type="domain" description="Plastocyanin-like" evidence="2">
    <location>
        <begin position="2"/>
        <end position="40"/>
    </location>
</feature>
<keyword evidence="1" id="KW-0479">Metal-binding</keyword>
<dbReference type="Gene3D" id="2.60.40.420">
    <property type="entry name" value="Cupredoxins - blue copper proteins"/>
    <property type="match status" value="1"/>
</dbReference>
<dbReference type="EMBL" id="FODS01000044">
    <property type="protein sequence ID" value="SEP22843.1"/>
    <property type="molecule type" value="Genomic_DNA"/>
</dbReference>
<protein>
    <submittedName>
        <fullName evidence="3">Multicopper oxidase</fullName>
    </submittedName>
</protein>
<dbReference type="InterPro" id="IPR008972">
    <property type="entry name" value="Cupredoxin"/>
</dbReference>
<proteinExistence type="predicted"/>
<dbReference type="Pfam" id="PF07731">
    <property type="entry name" value="Cu-oxidase_2"/>
    <property type="match status" value="1"/>
</dbReference>
<dbReference type="AlphaFoldDB" id="A0A1H8W5N4"/>
<sequence>MVAAKESREIAFIANNFGDWLFHCHMLSHSASGMRKWVLVT</sequence>
<organism evidence="3 4">
    <name type="scientific">Salinihabitans flavidus</name>
    <dbReference type="NCBI Taxonomy" id="569882"/>
    <lineage>
        <taxon>Bacteria</taxon>
        <taxon>Pseudomonadati</taxon>
        <taxon>Pseudomonadota</taxon>
        <taxon>Alphaproteobacteria</taxon>
        <taxon>Rhodobacterales</taxon>
        <taxon>Roseobacteraceae</taxon>
        <taxon>Salinihabitans</taxon>
    </lineage>
</organism>
<dbReference type="GO" id="GO:0016491">
    <property type="term" value="F:oxidoreductase activity"/>
    <property type="evidence" value="ECO:0007669"/>
    <property type="project" value="InterPro"/>
</dbReference>